<evidence type="ECO:0000313" key="2">
    <source>
        <dbReference type="Proteomes" id="UP001500880"/>
    </source>
</evidence>
<dbReference type="Proteomes" id="UP001500880">
    <property type="component" value="Unassembled WGS sequence"/>
</dbReference>
<organism evidence="1 2">
    <name type="scientific">Salinibacillus aidingensis</name>
    <dbReference type="NCBI Taxonomy" id="237684"/>
    <lineage>
        <taxon>Bacteria</taxon>
        <taxon>Bacillati</taxon>
        <taxon>Bacillota</taxon>
        <taxon>Bacilli</taxon>
        <taxon>Bacillales</taxon>
        <taxon>Bacillaceae</taxon>
        <taxon>Salinibacillus</taxon>
    </lineage>
</organism>
<accession>A0ABP3KW22</accession>
<proteinExistence type="predicted"/>
<reference evidence="2" key="1">
    <citation type="journal article" date="2019" name="Int. J. Syst. Evol. Microbiol.">
        <title>The Global Catalogue of Microorganisms (GCM) 10K type strain sequencing project: providing services to taxonomists for standard genome sequencing and annotation.</title>
        <authorList>
            <consortium name="The Broad Institute Genomics Platform"/>
            <consortium name="The Broad Institute Genome Sequencing Center for Infectious Disease"/>
            <person name="Wu L."/>
            <person name="Ma J."/>
        </authorList>
    </citation>
    <scope>NUCLEOTIDE SEQUENCE [LARGE SCALE GENOMIC DNA]</scope>
    <source>
        <strain evidence="2">JCM 12389</strain>
    </source>
</reference>
<evidence type="ECO:0000313" key="1">
    <source>
        <dbReference type="EMBL" id="GAA0486141.1"/>
    </source>
</evidence>
<name>A0ABP3KW22_9BACI</name>
<evidence type="ECO:0008006" key="3">
    <source>
        <dbReference type="Google" id="ProtNLM"/>
    </source>
</evidence>
<dbReference type="EMBL" id="BAAADO010000002">
    <property type="protein sequence ID" value="GAA0486141.1"/>
    <property type="molecule type" value="Genomic_DNA"/>
</dbReference>
<gene>
    <name evidence="1" type="ORF">GCM10008986_09370</name>
</gene>
<keyword evidence="2" id="KW-1185">Reference proteome</keyword>
<comment type="caution">
    <text evidence="1">The sequence shown here is derived from an EMBL/GenBank/DDBJ whole genome shotgun (WGS) entry which is preliminary data.</text>
</comment>
<protein>
    <recommendedName>
        <fullName evidence="3">Transposase</fullName>
    </recommendedName>
</protein>
<sequence length="50" mass="5684">MIVTPYLSVNVITHWRKLFDDYNKKKTTIAYDIGNKKGGRRSGVEGQVKG</sequence>